<protein>
    <submittedName>
        <fullName evidence="2">Uncharacterized protein</fullName>
    </submittedName>
</protein>
<gene>
    <name evidence="2" type="ORF">CEP52_014827</name>
</gene>
<dbReference type="EMBL" id="NKCK01000241">
    <property type="protein sequence ID" value="RSL89704.1"/>
    <property type="molecule type" value="Genomic_DNA"/>
</dbReference>
<keyword evidence="3" id="KW-1185">Reference proteome</keyword>
<accession>A0A428SIX7</accession>
<feature type="transmembrane region" description="Helical" evidence="1">
    <location>
        <begin position="36"/>
        <end position="57"/>
    </location>
</feature>
<keyword evidence="1" id="KW-0812">Transmembrane</keyword>
<dbReference type="STRING" id="1325735.A0A428SIX7"/>
<keyword evidence="1" id="KW-1133">Transmembrane helix</keyword>
<reference evidence="2 3" key="1">
    <citation type="submission" date="2017-06" db="EMBL/GenBank/DDBJ databases">
        <title>Comparative genomic analysis of Ambrosia Fusariam Clade fungi.</title>
        <authorList>
            <person name="Stajich J.E."/>
            <person name="Carrillo J."/>
            <person name="Kijimoto T."/>
            <person name="Eskalen A."/>
            <person name="O'Donnell K."/>
            <person name="Kasson M."/>
        </authorList>
    </citation>
    <scope>NUCLEOTIDE SEQUENCE [LARGE SCALE GENOMIC DNA]</scope>
    <source>
        <strain evidence="2 3">NRRL62579</strain>
    </source>
</reference>
<dbReference type="Proteomes" id="UP000287144">
    <property type="component" value="Unassembled WGS sequence"/>
</dbReference>
<sequence>MEYAPNWPETKEYREMFDRAYGIGWNHVTGAYLADLWFPLKGVMSMALSAINAMIWYQAKRNWRTAPCRRYLSEEYIDGDNGDALANANQDYSRYFMKDTGDCFDERVDDDRDDDE</sequence>
<comment type="caution">
    <text evidence="2">The sequence shown here is derived from an EMBL/GenBank/DDBJ whole genome shotgun (WGS) entry which is preliminary data.</text>
</comment>
<evidence type="ECO:0000313" key="2">
    <source>
        <dbReference type="EMBL" id="RSL89704.1"/>
    </source>
</evidence>
<dbReference type="AlphaFoldDB" id="A0A428SIX7"/>
<keyword evidence="1" id="KW-0472">Membrane</keyword>
<name>A0A428SIX7_9HYPO</name>
<organism evidence="2 3">
    <name type="scientific">Fusarium oligoseptatum</name>
    <dbReference type="NCBI Taxonomy" id="2604345"/>
    <lineage>
        <taxon>Eukaryota</taxon>
        <taxon>Fungi</taxon>
        <taxon>Dikarya</taxon>
        <taxon>Ascomycota</taxon>
        <taxon>Pezizomycotina</taxon>
        <taxon>Sordariomycetes</taxon>
        <taxon>Hypocreomycetidae</taxon>
        <taxon>Hypocreales</taxon>
        <taxon>Nectriaceae</taxon>
        <taxon>Fusarium</taxon>
        <taxon>Fusarium solani species complex</taxon>
    </lineage>
</organism>
<proteinExistence type="predicted"/>
<evidence type="ECO:0000313" key="3">
    <source>
        <dbReference type="Proteomes" id="UP000287144"/>
    </source>
</evidence>
<evidence type="ECO:0000256" key="1">
    <source>
        <dbReference type="SAM" id="Phobius"/>
    </source>
</evidence>